<gene>
    <name evidence="5" type="primary">modA</name>
    <name evidence="5" type="ORF">JJE72_11085</name>
</gene>
<dbReference type="InterPro" id="IPR050682">
    <property type="entry name" value="ModA/WtpA"/>
</dbReference>
<organism evidence="5 6">
    <name type="scientific">Sinomonas cellulolyticus</name>
    <dbReference type="NCBI Taxonomy" id="2801916"/>
    <lineage>
        <taxon>Bacteria</taxon>
        <taxon>Bacillati</taxon>
        <taxon>Actinomycetota</taxon>
        <taxon>Actinomycetes</taxon>
        <taxon>Micrococcales</taxon>
        <taxon>Micrococcaceae</taxon>
        <taxon>Sinomonas</taxon>
    </lineage>
</organism>
<dbReference type="NCBIfam" id="TIGR01256">
    <property type="entry name" value="modA"/>
    <property type="match status" value="1"/>
</dbReference>
<comment type="caution">
    <text evidence="5">The sequence shown here is derived from an EMBL/GenBank/DDBJ whole genome shotgun (WGS) entry which is preliminary data.</text>
</comment>
<dbReference type="Proteomes" id="UP000639051">
    <property type="component" value="Unassembled WGS sequence"/>
</dbReference>
<evidence type="ECO:0000256" key="1">
    <source>
        <dbReference type="ARBA" id="ARBA00009175"/>
    </source>
</evidence>
<dbReference type="Gene3D" id="3.40.190.10">
    <property type="entry name" value="Periplasmic binding protein-like II"/>
    <property type="match status" value="2"/>
</dbReference>
<reference evidence="5 6" key="1">
    <citation type="submission" date="2021-01" db="EMBL/GenBank/DDBJ databases">
        <title>Genome public.</title>
        <authorList>
            <person name="Liu C."/>
            <person name="Sun Q."/>
        </authorList>
    </citation>
    <scope>NUCLEOTIDE SEQUENCE [LARGE SCALE GENOMIC DNA]</scope>
    <source>
        <strain evidence="5 6">JC656</strain>
    </source>
</reference>
<feature type="signal peptide" evidence="4">
    <location>
        <begin position="1"/>
        <end position="27"/>
    </location>
</feature>
<evidence type="ECO:0000313" key="6">
    <source>
        <dbReference type="Proteomes" id="UP000639051"/>
    </source>
</evidence>
<keyword evidence="6" id="KW-1185">Reference proteome</keyword>
<dbReference type="CDD" id="cd13538">
    <property type="entry name" value="PBP2_ModA_like_1"/>
    <property type="match status" value="1"/>
</dbReference>
<dbReference type="InterPro" id="IPR005950">
    <property type="entry name" value="ModA"/>
</dbReference>
<accession>A0ABS1K314</accession>
<dbReference type="EMBL" id="JAERRC010000024">
    <property type="protein sequence ID" value="MBL0706050.1"/>
    <property type="molecule type" value="Genomic_DNA"/>
</dbReference>
<keyword evidence="2" id="KW-0479">Metal-binding</keyword>
<dbReference type="PANTHER" id="PTHR30632:SF0">
    <property type="entry name" value="SULFATE-BINDING PROTEIN"/>
    <property type="match status" value="1"/>
</dbReference>
<protein>
    <submittedName>
        <fullName evidence="5">Molybdate ABC transporter substrate-binding protein</fullName>
    </submittedName>
</protein>
<dbReference type="PANTHER" id="PTHR30632">
    <property type="entry name" value="MOLYBDATE-BINDING PERIPLASMIC PROTEIN"/>
    <property type="match status" value="1"/>
</dbReference>
<dbReference type="PIRSF" id="PIRSF004846">
    <property type="entry name" value="ModA"/>
    <property type="match status" value="1"/>
</dbReference>
<keyword evidence="3 4" id="KW-0732">Signal</keyword>
<dbReference type="PROSITE" id="PS51257">
    <property type="entry name" value="PROKAR_LIPOPROTEIN"/>
    <property type="match status" value="1"/>
</dbReference>
<sequence>MRRVAAAVVGILVAVLLSACGATTTGAAGSASSASGQHAITVFAAASLKQTFTELGQQFKAAHPGTAVAFSFGGSSDLAAQVDNGAPADVFASADTKNMDKVTGPGLADGAAKDFATNVLTIAVRPGNPSGITGLADLTRPGLKLVECAAQVPCGSAAHAAAKAADNGAGVALKPVSEESNVTDVLGKVISGEADAGLVYVTDVKGAGGKADSVPFPESSAAVNRYPIAVMRDSKDKETARAFVEFVNSAAGRKVLADAGFGAP</sequence>
<evidence type="ECO:0000256" key="3">
    <source>
        <dbReference type="ARBA" id="ARBA00022729"/>
    </source>
</evidence>
<dbReference type="SUPFAM" id="SSF53850">
    <property type="entry name" value="Periplasmic binding protein-like II"/>
    <property type="match status" value="1"/>
</dbReference>
<comment type="similarity">
    <text evidence="1">Belongs to the bacterial solute-binding protein ModA family.</text>
</comment>
<dbReference type="RefSeq" id="WP_189692579.1">
    <property type="nucleotide sequence ID" value="NZ_BNCM01000002.1"/>
</dbReference>
<name>A0ABS1K314_9MICC</name>
<proteinExistence type="inferred from homology"/>
<dbReference type="Pfam" id="PF13531">
    <property type="entry name" value="SBP_bac_11"/>
    <property type="match status" value="1"/>
</dbReference>
<feature type="chain" id="PRO_5047171438" evidence="4">
    <location>
        <begin position="28"/>
        <end position="264"/>
    </location>
</feature>
<evidence type="ECO:0000313" key="5">
    <source>
        <dbReference type="EMBL" id="MBL0706050.1"/>
    </source>
</evidence>
<evidence type="ECO:0000256" key="4">
    <source>
        <dbReference type="SAM" id="SignalP"/>
    </source>
</evidence>
<evidence type="ECO:0000256" key="2">
    <source>
        <dbReference type="ARBA" id="ARBA00022723"/>
    </source>
</evidence>